<dbReference type="EMBL" id="LMYN01000089">
    <property type="protein sequence ID" value="KSA00415.1"/>
    <property type="molecule type" value="Genomic_DNA"/>
</dbReference>
<keyword evidence="5" id="KW-0811">Translocation</keyword>
<dbReference type="GO" id="GO:0006999">
    <property type="term" value="P:nuclear pore organization"/>
    <property type="evidence" value="ECO:0007669"/>
    <property type="project" value="TreeGrafter"/>
</dbReference>
<keyword evidence="7 8" id="KW-0539">Nucleus</keyword>
<dbReference type="OrthoDB" id="1733656at2759"/>
<dbReference type="PROSITE" id="PS51472">
    <property type="entry name" value="RRM_NUP35"/>
    <property type="match status" value="1"/>
</dbReference>
<evidence type="ECO:0000313" key="11">
    <source>
        <dbReference type="EMBL" id="KSA00415.1"/>
    </source>
</evidence>
<dbReference type="GO" id="GO:0017056">
    <property type="term" value="F:structural constituent of nuclear pore"/>
    <property type="evidence" value="ECO:0007669"/>
    <property type="project" value="TreeGrafter"/>
</dbReference>
<evidence type="ECO:0000313" key="12">
    <source>
        <dbReference type="Proteomes" id="UP000054251"/>
    </source>
</evidence>
<protein>
    <recommendedName>
        <fullName evidence="10">RRM Nup35-type domain-containing protein</fullName>
    </recommendedName>
</protein>
<dbReference type="Pfam" id="PF05172">
    <property type="entry name" value="RRM_Nup35"/>
    <property type="match status" value="1"/>
</dbReference>
<keyword evidence="6 8" id="KW-0906">Nuclear pore complex</keyword>
<dbReference type="InterPro" id="IPR035979">
    <property type="entry name" value="RBD_domain_sf"/>
</dbReference>
<dbReference type="GO" id="GO:0003676">
    <property type="term" value="F:nucleic acid binding"/>
    <property type="evidence" value="ECO:0007669"/>
    <property type="project" value="InterPro"/>
</dbReference>
<comment type="caution">
    <text evidence="11">The sequence shown here is derived from an EMBL/GenBank/DDBJ whole genome shotgun (WGS) entry which is preliminary data.</text>
</comment>
<dbReference type="GO" id="GO:0051028">
    <property type="term" value="P:mRNA transport"/>
    <property type="evidence" value="ECO:0007669"/>
    <property type="project" value="UniProtKB-UniRule"/>
</dbReference>
<evidence type="ECO:0000256" key="1">
    <source>
        <dbReference type="ARBA" id="ARBA00004567"/>
    </source>
</evidence>
<keyword evidence="12" id="KW-1185">Reference proteome</keyword>
<evidence type="ECO:0000256" key="9">
    <source>
        <dbReference type="SAM" id="MobiDB-lite"/>
    </source>
</evidence>
<keyword evidence="3 8" id="KW-0509">mRNA transport</keyword>
<evidence type="ECO:0000259" key="10">
    <source>
        <dbReference type="PROSITE" id="PS51472"/>
    </source>
</evidence>
<evidence type="ECO:0000256" key="4">
    <source>
        <dbReference type="ARBA" id="ARBA00022927"/>
    </source>
</evidence>
<feature type="region of interest" description="Disordered" evidence="9">
    <location>
        <begin position="1"/>
        <end position="84"/>
    </location>
</feature>
<dbReference type="SUPFAM" id="SSF54928">
    <property type="entry name" value="RNA-binding domain, RBD"/>
    <property type="match status" value="1"/>
</dbReference>
<evidence type="ECO:0000256" key="5">
    <source>
        <dbReference type="ARBA" id="ARBA00023010"/>
    </source>
</evidence>
<feature type="compositionally biased region" description="Basic residues" evidence="9">
    <location>
        <begin position="46"/>
        <end position="61"/>
    </location>
</feature>
<dbReference type="GO" id="GO:0044613">
    <property type="term" value="C:nuclear pore central transport channel"/>
    <property type="evidence" value="ECO:0007669"/>
    <property type="project" value="TreeGrafter"/>
</dbReference>
<dbReference type="Proteomes" id="UP000054251">
    <property type="component" value="Unassembled WGS sequence"/>
</dbReference>
<reference evidence="11 12" key="1">
    <citation type="submission" date="2015-11" db="EMBL/GenBank/DDBJ databases">
        <title>The genome of Debaryomyces fabryi.</title>
        <authorList>
            <person name="Tafer H."/>
            <person name="Lopandic K."/>
        </authorList>
    </citation>
    <scope>NUCLEOTIDE SEQUENCE [LARGE SCALE GENOMIC DNA]</scope>
    <source>
        <strain evidence="11 12">CBS 789</strain>
    </source>
</reference>
<evidence type="ECO:0000256" key="7">
    <source>
        <dbReference type="ARBA" id="ARBA00023242"/>
    </source>
</evidence>
<dbReference type="GO" id="GO:0005543">
    <property type="term" value="F:phospholipid binding"/>
    <property type="evidence" value="ECO:0007669"/>
    <property type="project" value="TreeGrafter"/>
</dbReference>
<dbReference type="PANTHER" id="PTHR21527:SF6">
    <property type="entry name" value="NUCLEOPORIN NUP35"/>
    <property type="match status" value="1"/>
</dbReference>
<name>A0A0V1PWT2_9ASCO</name>
<dbReference type="GO" id="GO:0006607">
    <property type="term" value="P:NLS-bearing protein import into nucleus"/>
    <property type="evidence" value="ECO:0007669"/>
    <property type="project" value="TreeGrafter"/>
</dbReference>
<dbReference type="GeneID" id="26840851"/>
<sequence>MSTLFGQNSTSSGTTGNLFNQPLSSISNQTSNNNINNNQPAWFQNPKKRTIPNHLVPKRKPGFQILSSSASKKDTDDKKDALRSNNSSQFNLLSFGTSQRKALTSSGTIDRNNSVGSLYDTSVGDISKYEKTLNDTLTDDFPLYNNDDDLPPSRSIYDLNDEVLISLNKPANQHADAFINKDPKNFNNVFNRDDTLNNSSEQKNEESLKSNPLQNGESAILIFGYPESMANQVISYFQEFGTILEEFEITKQKNTLLKHYQTNKGSNKQHQVVPILSGKSWVKITFDNPSSAIDALQENGCVFNGVLLGVIPFSKDAIEKLQKRKLEKGEDIGGGIEYQLNSFDKSKKGDNGTTGDSNDIQGSYITRLDIRDGSGLFLQPNSTDPTKSEADKKKEENLGFVGKVFRYFFGFNEL</sequence>
<dbReference type="InterPro" id="IPR012677">
    <property type="entry name" value="Nucleotide-bd_a/b_plait_sf"/>
</dbReference>
<keyword evidence="4" id="KW-0653">Protein transport</keyword>
<evidence type="ECO:0000256" key="8">
    <source>
        <dbReference type="PROSITE-ProRule" id="PRU00804"/>
    </source>
</evidence>
<feature type="domain" description="RRM Nup35-type" evidence="10">
    <location>
        <begin position="214"/>
        <end position="320"/>
    </location>
</feature>
<dbReference type="GO" id="GO:0044615">
    <property type="term" value="C:nuclear pore nuclear basket"/>
    <property type="evidence" value="ECO:0007669"/>
    <property type="project" value="TreeGrafter"/>
</dbReference>
<dbReference type="PANTHER" id="PTHR21527">
    <property type="entry name" value="NUCLEOPORIN NUP35"/>
    <property type="match status" value="1"/>
</dbReference>
<dbReference type="CDD" id="cd12721">
    <property type="entry name" value="RRM_Nup53p_fungi"/>
    <property type="match status" value="1"/>
</dbReference>
<comment type="subcellular location">
    <subcellularLocation>
        <location evidence="1">Nucleus</location>
        <location evidence="1">Nuclear pore complex</location>
    </subcellularLocation>
</comment>
<dbReference type="Gene3D" id="3.30.70.330">
    <property type="match status" value="1"/>
</dbReference>
<organism evidence="11 12">
    <name type="scientific">Debaryomyces fabryi</name>
    <dbReference type="NCBI Taxonomy" id="58627"/>
    <lineage>
        <taxon>Eukaryota</taxon>
        <taxon>Fungi</taxon>
        <taxon>Dikarya</taxon>
        <taxon>Ascomycota</taxon>
        <taxon>Saccharomycotina</taxon>
        <taxon>Pichiomycetes</taxon>
        <taxon>Debaryomycetaceae</taxon>
        <taxon>Debaryomyces</taxon>
    </lineage>
</organism>
<proteinExistence type="predicted"/>
<dbReference type="AlphaFoldDB" id="A0A0V1PWT2"/>
<evidence type="ECO:0000256" key="3">
    <source>
        <dbReference type="ARBA" id="ARBA00022816"/>
    </source>
</evidence>
<accession>A0A0V1PWT2</accession>
<evidence type="ECO:0000256" key="2">
    <source>
        <dbReference type="ARBA" id="ARBA00022448"/>
    </source>
</evidence>
<feature type="compositionally biased region" description="Polar residues" evidence="9">
    <location>
        <begin position="1"/>
        <end position="23"/>
    </location>
</feature>
<feature type="compositionally biased region" description="Low complexity" evidence="9">
    <location>
        <begin position="24"/>
        <end position="39"/>
    </location>
</feature>
<evidence type="ECO:0000256" key="6">
    <source>
        <dbReference type="ARBA" id="ARBA00023132"/>
    </source>
</evidence>
<gene>
    <name evidence="11" type="ORF">AC631_03842</name>
</gene>
<dbReference type="InterPro" id="IPR007846">
    <property type="entry name" value="RRM_NUP35_dom"/>
</dbReference>
<keyword evidence="2 8" id="KW-0813">Transport</keyword>
<feature type="compositionally biased region" description="Basic and acidic residues" evidence="9">
    <location>
        <begin position="71"/>
        <end position="82"/>
    </location>
</feature>
<dbReference type="RefSeq" id="XP_015466517.1">
    <property type="nucleotide sequence ID" value="XM_015612671.1"/>
</dbReference>